<protein>
    <submittedName>
        <fullName evidence="1">Uncharacterized protein</fullName>
    </submittedName>
</protein>
<organism evidence="1">
    <name type="scientific">Lepeophtheirus salmonis</name>
    <name type="common">Salmon louse</name>
    <name type="synonym">Caligus salmonis</name>
    <dbReference type="NCBI Taxonomy" id="72036"/>
    <lineage>
        <taxon>Eukaryota</taxon>
        <taxon>Metazoa</taxon>
        <taxon>Ecdysozoa</taxon>
        <taxon>Arthropoda</taxon>
        <taxon>Crustacea</taxon>
        <taxon>Multicrustacea</taxon>
        <taxon>Hexanauplia</taxon>
        <taxon>Copepoda</taxon>
        <taxon>Siphonostomatoida</taxon>
        <taxon>Caligidae</taxon>
        <taxon>Lepeophtheirus</taxon>
    </lineage>
</organism>
<evidence type="ECO:0000313" key="1">
    <source>
        <dbReference type="EMBL" id="CDW38317.1"/>
    </source>
</evidence>
<name>A0A0K2UK51_LEPSM</name>
<sequence length="54" mass="6197">QSVTYAEKNFHTTLSVNNIHLYSILNINIIIQRVVLLPRKTTPLSVALDTNKYK</sequence>
<reference evidence="1" key="1">
    <citation type="submission" date="2014-05" db="EMBL/GenBank/DDBJ databases">
        <authorList>
            <person name="Chronopoulou M."/>
        </authorList>
    </citation>
    <scope>NUCLEOTIDE SEQUENCE</scope>
    <source>
        <tissue evidence="1">Whole organism</tissue>
    </source>
</reference>
<proteinExistence type="predicted"/>
<dbReference type="AlphaFoldDB" id="A0A0K2UK51"/>
<dbReference type="EMBL" id="HACA01020956">
    <property type="protein sequence ID" value="CDW38317.1"/>
    <property type="molecule type" value="Transcribed_RNA"/>
</dbReference>
<feature type="non-terminal residue" evidence="1">
    <location>
        <position position="1"/>
    </location>
</feature>
<accession>A0A0K2UK51</accession>